<proteinExistence type="inferred from homology"/>
<organism evidence="8 9">
    <name type="scientific">Tessaracoccus flavescens</name>
    <dbReference type="NCBI Taxonomy" id="399497"/>
    <lineage>
        <taxon>Bacteria</taxon>
        <taxon>Bacillati</taxon>
        <taxon>Actinomycetota</taxon>
        <taxon>Actinomycetes</taxon>
        <taxon>Propionibacteriales</taxon>
        <taxon>Propionibacteriaceae</taxon>
        <taxon>Tessaracoccus</taxon>
    </lineage>
</organism>
<sequence length="267" mass="27454">MEIGYAGAFLGGLAAILSPCAALVLPAFFAYAFSGRVGALLARTGLFYLGLLITLVPLGVGAGLFGSLLTTHRGTLTLVAGIILIVFGLLMLLGVKFPSFGVGQRGDPRGVAGAVLLGMTYGLAGACTGPLLGAVLTVAAVSGRAVTGALLLASFAAGMVVPLILLSLVWDKFKIADRLRPRPVQIGPINTTVWGLISGLLFVIVGVLFITTDATAGLGGILDATQQFRLESWLGQIGRAVPDVVWVAAIALALIAFFGIRWIRKPG</sequence>
<comment type="similarity">
    <text evidence="2">Belongs to the DsbD family.</text>
</comment>
<dbReference type="GO" id="GO:0016020">
    <property type="term" value="C:membrane"/>
    <property type="evidence" value="ECO:0007669"/>
    <property type="project" value="UniProtKB-SubCell"/>
</dbReference>
<evidence type="ECO:0000256" key="5">
    <source>
        <dbReference type="ARBA" id="ARBA00023136"/>
    </source>
</evidence>
<feature type="transmembrane region" description="Helical" evidence="6">
    <location>
        <begin position="6"/>
        <end position="33"/>
    </location>
</feature>
<feature type="transmembrane region" description="Helical" evidence="6">
    <location>
        <begin position="244"/>
        <end position="263"/>
    </location>
</feature>
<keyword evidence="5 6" id="KW-0472">Membrane</keyword>
<evidence type="ECO:0000259" key="7">
    <source>
        <dbReference type="Pfam" id="PF02683"/>
    </source>
</evidence>
<dbReference type="EMBL" id="DYZF01000186">
    <property type="protein sequence ID" value="HJE51782.1"/>
    <property type="molecule type" value="Genomic_DNA"/>
</dbReference>
<comment type="subcellular location">
    <subcellularLocation>
        <location evidence="1">Membrane</location>
        <topology evidence="1">Multi-pass membrane protein</topology>
    </subcellularLocation>
</comment>
<evidence type="ECO:0000313" key="9">
    <source>
        <dbReference type="Proteomes" id="UP000712713"/>
    </source>
</evidence>
<keyword evidence="3 6" id="KW-0812">Transmembrane</keyword>
<dbReference type="InterPro" id="IPR003834">
    <property type="entry name" value="Cyt_c_assmbl_TM_dom"/>
</dbReference>
<comment type="caution">
    <text evidence="8">The sequence shown here is derived from an EMBL/GenBank/DDBJ whole genome shotgun (WGS) entry which is preliminary data.</text>
</comment>
<dbReference type="InterPro" id="IPR051790">
    <property type="entry name" value="Cytochrome_c-biogenesis_DsbD"/>
</dbReference>
<evidence type="ECO:0000256" key="3">
    <source>
        <dbReference type="ARBA" id="ARBA00022692"/>
    </source>
</evidence>
<evidence type="ECO:0000256" key="2">
    <source>
        <dbReference type="ARBA" id="ARBA00006143"/>
    </source>
</evidence>
<dbReference type="AlphaFoldDB" id="A0A921ENT4"/>
<evidence type="ECO:0000256" key="6">
    <source>
        <dbReference type="SAM" id="Phobius"/>
    </source>
</evidence>
<reference evidence="8" key="1">
    <citation type="journal article" date="2021" name="PeerJ">
        <title>Extensive microbial diversity within the chicken gut microbiome revealed by metagenomics and culture.</title>
        <authorList>
            <person name="Gilroy R."/>
            <person name="Ravi A."/>
            <person name="Getino M."/>
            <person name="Pursley I."/>
            <person name="Horton D.L."/>
            <person name="Alikhan N.F."/>
            <person name="Baker D."/>
            <person name="Gharbi K."/>
            <person name="Hall N."/>
            <person name="Watson M."/>
            <person name="Adriaenssens E.M."/>
            <person name="Foster-Nyarko E."/>
            <person name="Jarju S."/>
            <person name="Secka A."/>
            <person name="Antonio M."/>
            <person name="Oren A."/>
            <person name="Chaudhuri R.R."/>
            <person name="La Ragione R."/>
            <person name="Hildebrand F."/>
            <person name="Pallen M.J."/>
        </authorList>
    </citation>
    <scope>NUCLEOTIDE SEQUENCE</scope>
    <source>
        <strain evidence="8">ChiGjej3B3-7470</strain>
    </source>
</reference>
<feature type="transmembrane region" description="Helical" evidence="6">
    <location>
        <begin position="75"/>
        <end position="95"/>
    </location>
</feature>
<gene>
    <name evidence="8" type="ORF">K8V15_07370</name>
</gene>
<reference evidence="8" key="2">
    <citation type="submission" date="2021-09" db="EMBL/GenBank/DDBJ databases">
        <authorList>
            <person name="Gilroy R."/>
        </authorList>
    </citation>
    <scope>NUCLEOTIDE SEQUENCE</scope>
    <source>
        <strain evidence="8">ChiGjej3B3-7470</strain>
    </source>
</reference>
<feature type="transmembrane region" description="Helical" evidence="6">
    <location>
        <begin position="148"/>
        <end position="170"/>
    </location>
</feature>
<keyword evidence="4 6" id="KW-1133">Transmembrane helix</keyword>
<accession>A0A921ENT4</accession>
<evidence type="ECO:0000313" key="8">
    <source>
        <dbReference type="EMBL" id="HJE51782.1"/>
    </source>
</evidence>
<dbReference type="GO" id="GO:0017004">
    <property type="term" value="P:cytochrome complex assembly"/>
    <property type="evidence" value="ECO:0007669"/>
    <property type="project" value="InterPro"/>
</dbReference>
<name>A0A921ENT4_9ACTN</name>
<dbReference type="Proteomes" id="UP000712713">
    <property type="component" value="Unassembled WGS sequence"/>
</dbReference>
<protein>
    <submittedName>
        <fullName evidence="8">Cytochrome c biogenesis CcdA family protein</fullName>
    </submittedName>
</protein>
<dbReference type="Pfam" id="PF02683">
    <property type="entry name" value="DsbD_TM"/>
    <property type="match status" value="1"/>
</dbReference>
<evidence type="ECO:0000256" key="1">
    <source>
        <dbReference type="ARBA" id="ARBA00004141"/>
    </source>
</evidence>
<feature type="transmembrane region" description="Helical" evidence="6">
    <location>
        <begin position="191"/>
        <end position="210"/>
    </location>
</feature>
<feature type="domain" description="Cytochrome C biogenesis protein transmembrane" evidence="7">
    <location>
        <begin position="7"/>
        <end position="169"/>
    </location>
</feature>
<feature type="transmembrane region" description="Helical" evidence="6">
    <location>
        <begin position="115"/>
        <end position="142"/>
    </location>
</feature>
<dbReference type="PANTHER" id="PTHR31272:SF4">
    <property type="entry name" value="CYTOCHROME C-TYPE BIOGENESIS PROTEIN HI_1454-RELATED"/>
    <property type="match status" value="1"/>
</dbReference>
<dbReference type="PANTHER" id="PTHR31272">
    <property type="entry name" value="CYTOCHROME C-TYPE BIOGENESIS PROTEIN HI_1454-RELATED"/>
    <property type="match status" value="1"/>
</dbReference>
<evidence type="ECO:0000256" key="4">
    <source>
        <dbReference type="ARBA" id="ARBA00022989"/>
    </source>
</evidence>
<feature type="transmembrane region" description="Helical" evidence="6">
    <location>
        <begin position="45"/>
        <end position="69"/>
    </location>
</feature>